<keyword evidence="4" id="KW-1185">Reference proteome</keyword>
<accession>A0ABW3Z304</accession>
<dbReference type="InterPro" id="IPR006626">
    <property type="entry name" value="PbH1"/>
</dbReference>
<feature type="region of interest" description="Disordered" evidence="1">
    <location>
        <begin position="448"/>
        <end position="468"/>
    </location>
</feature>
<gene>
    <name evidence="3" type="ORF">ACFQ4O_01360</name>
</gene>
<evidence type="ECO:0000313" key="3">
    <source>
        <dbReference type="EMBL" id="MFD1330643.1"/>
    </source>
</evidence>
<dbReference type="SUPFAM" id="SSF51126">
    <property type="entry name" value="Pectin lyase-like"/>
    <property type="match status" value="1"/>
</dbReference>
<proteinExistence type="predicted"/>
<dbReference type="Proteomes" id="UP001597171">
    <property type="component" value="Unassembled WGS sequence"/>
</dbReference>
<dbReference type="Pfam" id="PF13229">
    <property type="entry name" value="Beta_helix"/>
    <property type="match status" value="1"/>
</dbReference>
<protein>
    <submittedName>
        <fullName evidence="3">Right-handed parallel beta-helix repeat-containing protein</fullName>
    </submittedName>
</protein>
<dbReference type="InterPro" id="IPR011050">
    <property type="entry name" value="Pectin_lyase_fold/virulence"/>
</dbReference>
<dbReference type="EMBL" id="JBHTMX010000003">
    <property type="protein sequence ID" value="MFD1330643.1"/>
    <property type="molecule type" value="Genomic_DNA"/>
</dbReference>
<dbReference type="SMART" id="SM00710">
    <property type="entry name" value="PbH1"/>
    <property type="match status" value="4"/>
</dbReference>
<organism evidence="3 4">
    <name type="scientific">Methylopila musalis</name>
    <dbReference type="NCBI Taxonomy" id="1134781"/>
    <lineage>
        <taxon>Bacteria</taxon>
        <taxon>Pseudomonadati</taxon>
        <taxon>Pseudomonadota</taxon>
        <taxon>Alphaproteobacteria</taxon>
        <taxon>Hyphomicrobiales</taxon>
        <taxon>Methylopilaceae</taxon>
        <taxon>Methylopila</taxon>
    </lineage>
</organism>
<dbReference type="InterPro" id="IPR039448">
    <property type="entry name" value="Beta_helix"/>
</dbReference>
<dbReference type="InterPro" id="IPR012334">
    <property type="entry name" value="Pectin_lyas_fold"/>
</dbReference>
<name>A0ABW3Z304_9HYPH</name>
<feature type="domain" description="Right handed beta helix" evidence="2">
    <location>
        <begin position="296"/>
        <end position="458"/>
    </location>
</feature>
<sequence length="468" mass="50748">MRLPEGTFRLDRSPRPPTGETDWSGQAVSIEGAGAARTILAAGGLLGPSGVSTPILRLDGAGSVRLSGLTFDGGFDAAPPRLARPDGERASLLEIHHAESVLLRDVATRRSAHGRLPFRGDLAELGRSGPASLVACGYVRIESGAIAFPSFGDGWWLIDCETVDVRGLSYDGPEELVPGAVSTPLNVVGPKTGAIVLRDCRFARARGSAVNLGGRGPVHVSGCEFRGLIGESNMVEGDPSRRPGPRAFGKGVDLGSEHQEDLFPDHPPLDDVLIERCSFLDLFSYSLRLVKRASTPASNVRIRENRFDNGFRGVELINVRRAVIERNRFSRIIKYTPSSAAMGRPLLIRSCSDIEVRENEFDGEAEARFRTLQDGDDAPRQSDVGIDLSNSRDVSIGSNTFYGFARAQVLVHNRRGDTPDMTRVRVSGNRFARPRNADRSWRAVAVRGSQDGVTVDGNVEESTPRDRR</sequence>
<dbReference type="Gene3D" id="2.160.20.10">
    <property type="entry name" value="Single-stranded right-handed beta-helix, Pectin lyase-like"/>
    <property type="match status" value="1"/>
</dbReference>
<evidence type="ECO:0000259" key="2">
    <source>
        <dbReference type="Pfam" id="PF13229"/>
    </source>
</evidence>
<comment type="caution">
    <text evidence="3">The sequence shown here is derived from an EMBL/GenBank/DDBJ whole genome shotgun (WGS) entry which is preliminary data.</text>
</comment>
<reference evidence="4" key="1">
    <citation type="journal article" date="2019" name="Int. J. Syst. Evol. Microbiol.">
        <title>The Global Catalogue of Microorganisms (GCM) 10K type strain sequencing project: providing services to taxonomists for standard genome sequencing and annotation.</title>
        <authorList>
            <consortium name="The Broad Institute Genomics Platform"/>
            <consortium name="The Broad Institute Genome Sequencing Center for Infectious Disease"/>
            <person name="Wu L."/>
            <person name="Ma J."/>
        </authorList>
    </citation>
    <scope>NUCLEOTIDE SEQUENCE [LARGE SCALE GENOMIC DNA]</scope>
    <source>
        <strain evidence="4">CCUG 61696</strain>
    </source>
</reference>
<dbReference type="RefSeq" id="WP_378773818.1">
    <property type="nucleotide sequence ID" value="NZ_JBHTMX010000003.1"/>
</dbReference>
<evidence type="ECO:0000256" key="1">
    <source>
        <dbReference type="SAM" id="MobiDB-lite"/>
    </source>
</evidence>
<feature type="region of interest" description="Disordered" evidence="1">
    <location>
        <begin position="1"/>
        <end position="25"/>
    </location>
</feature>
<evidence type="ECO:0000313" key="4">
    <source>
        <dbReference type="Proteomes" id="UP001597171"/>
    </source>
</evidence>